<proteinExistence type="predicted"/>
<name>A0A6C7WEJ5_CAMJU</name>
<sequence length="114" mass="13454">KDFSLQNLELNKLQNEEKELLERKKSLQLELINLQKMLFEATFINKSGKWTDMNEIKFSLLEPKEDIFCSSFVNESAKFIGIKKVIQNNQESIEIHKKLDYEEKDIAWLSASKE</sequence>
<organism evidence="2">
    <name type="scientific">Campylobacter jejuni</name>
    <dbReference type="NCBI Taxonomy" id="197"/>
    <lineage>
        <taxon>Bacteria</taxon>
        <taxon>Pseudomonadati</taxon>
        <taxon>Campylobacterota</taxon>
        <taxon>Epsilonproteobacteria</taxon>
        <taxon>Campylobacterales</taxon>
        <taxon>Campylobacteraceae</taxon>
        <taxon>Campylobacter</taxon>
    </lineage>
</organism>
<evidence type="ECO:0000256" key="1">
    <source>
        <dbReference type="SAM" id="Coils"/>
    </source>
</evidence>
<reference evidence="2" key="1">
    <citation type="submission" date="2019-10" db="EMBL/GenBank/DDBJ databases">
        <authorList>
            <consortium name="NARMS: The National Antimicrobial Resistance Monitoring System"/>
        </authorList>
    </citation>
    <scope>NUCLEOTIDE SEQUENCE</scope>
    <source>
        <strain evidence="2">FSIS21925702</strain>
    </source>
</reference>
<comment type="caution">
    <text evidence="2">The sequence shown here is derived from an EMBL/GenBank/DDBJ whole genome shotgun (WGS) entry which is preliminary data.</text>
</comment>
<accession>A0A6C7WEJ5</accession>
<gene>
    <name evidence="2" type="ORF">GD389_06370</name>
</gene>
<keyword evidence="1" id="KW-0175">Coiled coil</keyword>
<dbReference type="EMBL" id="AAMIQP010000082">
    <property type="protein sequence ID" value="EDH7412685.1"/>
    <property type="molecule type" value="Genomic_DNA"/>
</dbReference>
<feature type="coiled-coil region" evidence="1">
    <location>
        <begin position="3"/>
        <end position="37"/>
    </location>
</feature>
<feature type="non-terminal residue" evidence="2">
    <location>
        <position position="1"/>
    </location>
</feature>
<protein>
    <submittedName>
        <fullName evidence="2">DUF342 domain-containing protein</fullName>
    </submittedName>
</protein>
<dbReference type="AlphaFoldDB" id="A0A6C7WEJ5"/>
<evidence type="ECO:0000313" key="2">
    <source>
        <dbReference type="EMBL" id="EDH7412685.1"/>
    </source>
</evidence>